<dbReference type="InterPro" id="IPR051796">
    <property type="entry name" value="ISF_SsuE-like"/>
</dbReference>
<sequence length="189" mass="21018">MSEKNALAILGSPHTNGTTAAMLNFAVHKAEQAGYAVTKITLYEKELSFCTGCRACMDTHICIQKDDIQEIAPLLHKSQLVILAAPVYWANVPASVKNLFDRLLGTAMEETNTFPKPRLRGKQYMILTSCNTPEPFSWIFGQSRGAIRSMDEFFKTAGMKSAGKVVCANAKNKKELPKRTMKKIERCLK</sequence>
<dbReference type="PANTHER" id="PTHR43278:SF4">
    <property type="entry name" value="NAD(P)H-DEPENDENT FMN-CONTAINING OXIDOREDUCTASE YWQN-RELATED"/>
    <property type="match status" value="1"/>
</dbReference>
<dbReference type="EMBL" id="QXWZ01000001">
    <property type="protein sequence ID" value="NBI77355.1"/>
    <property type="molecule type" value="Genomic_DNA"/>
</dbReference>
<evidence type="ECO:0000256" key="2">
    <source>
        <dbReference type="ARBA" id="ARBA00022643"/>
    </source>
</evidence>
<proteinExistence type="predicted"/>
<dbReference type="SUPFAM" id="SSF52218">
    <property type="entry name" value="Flavoproteins"/>
    <property type="match status" value="1"/>
</dbReference>
<evidence type="ECO:0000313" key="4">
    <source>
        <dbReference type="EMBL" id="NBI77355.1"/>
    </source>
</evidence>
<dbReference type="Pfam" id="PF02525">
    <property type="entry name" value="Flavodoxin_2"/>
    <property type="match status" value="1"/>
</dbReference>
<feature type="domain" description="Flavodoxin-like fold" evidence="3">
    <location>
        <begin position="4"/>
        <end position="185"/>
    </location>
</feature>
<dbReference type="OrthoDB" id="9805976at2"/>
<dbReference type="InterPro" id="IPR003680">
    <property type="entry name" value="Flavodoxin_fold"/>
</dbReference>
<dbReference type="RefSeq" id="WP_160208120.1">
    <property type="nucleotide sequence ID" value="NZ_QXWZ01000001.1"/>
</dbReference>
<organism evidence="4 5">
    <name type="scientific">Anaerotruncus colihominis</name>
    <dbReference type="NCBI Taxonomy" id="169435"/>
    <lineage>
        <taxon>Bacteria</taxon>
        <taxon>Bacillati</taxon>
        <taxon>Bacillota</taxon>
        <taxon>Clostridia</taxon>
        <taxon>Eubacteriales</taxon>
        <taxon>Oscillospiraceae</taxon>
        <taxon>Anaerotruncus</taxon>
    </lineage>
</organism>
<evidence type="ECO:0000259" key="3">
    <source>
        <dbReference type="Pfam" id="PF02525"/>
    </source>
</evidence>
<keyword evidence="2" id="KW-0288">FMN</keyword>
<dbReference type="PANTHER" id="PTHR43278">
    <property type="entry name" value="NAD(P)H-DEPENDENT FMN-CONTAINING OXIDOREDUCTASE YWQN-RELATED"/>
    <property type="match status" value="1"/>
</dbReference>
<dbReference type="Proteomes" id="UP000446348">
    <property type="component" value="Unassembled WGS sequence"/>
</dbReference>
<comment type="caution">
    <text evidence="4">The sequence shown here is derived from an EMBL/GenBank/DDBJ whole genome shotgun (WGS) entry which is preliminary data.</text>
</comment>
<name>A0A845REU3_9FIRM</name>
<evidence type="ECO:0000256" key="1">
    <source>
        <dbReference type="ARBA" id="ARBA00022630"/>
    </source>
</evidence>
<dbReference type="Gene3D" id="3.40.50.360">
    <property type="match status" value="1"/>
</dbReference>
<dbReference type="AlphaFoldDB" id="A0A845REU3"/>
<accession>A0A845REU3</accession>
<gene>
    <name evidence="4" type="ORF">D3Z39_00450</name>
</gene>
<protein>
    <submittedName>
        <fullName evidence="4">Flavodoxin family protein</fullName>
    </submittedName>
</protein>
<evidence type="ECO:0000313" key="5">
    <source>
        <dbReference type="Proteomes" id="UP000446348"/>
    </source>
</evidence>
<keyword evidence="1" id="KW-0285">Flavoprotein</keyword>
<dbReference type="InterPro" id="IPR029039">
    <property type="entry name" value="Flavoprotein-like_sf"/>
</dbReference>
<reference evidence="4 5" key="1">
    <citation type="submission" date="2018-08" db="EMBL/GenBank/DDBJ databases">
        <title>Murine metabolic-syndrome-specific gut microbial biobank.</title>
        <authorList>
            <person name="Liu C."/>
        </authorList>
    </citation>
    <scope>NUCLEOTIDE SEQUENCE [LARGE SCALE GENOMIC DNA]</scope>
    <source>
        <strain evidence="4 5">X69</strain>
    </source>
</reference>